<dbReference type="OrthoDB" id="7840505at2759"/>
<evidence type="ECO:0000313" key="8">
    <source>
        <dbReference type="Proteomes" id="UP001652680"/>
    </source>
</evidence>
<accession>A0A6P4FLX6</accession>
<dbReference type="AlphaFoldDB" id="A0A6P4FLX6"/>
<evidence type="ECO:0000256" key="1">
    <source>
        <dbReference type="ARBA" id="ARBA00004613"/>
    </source>
</evidence>
<organism evidence="9">
    <name type="scientific">Drosophila rhopaloa</name>
    <name type="common">Fruit fly</name>
    <dbReference type="NCBI Taxonomy" id="1041015"/>
    <lineage>
        <taxon>Eukaryota</taxon>
        <taxon>Metazoa</taxon>
        <taxon>Ecdysozoa</taxon>
        <taxon>Arthropoda</taxon>
        <taxon>Hexapoda</taxon>
        <taxon>Insecta</taxon>
        <taxon>Pterygota</taxon>
        <taxon>Neoptera</taxon>
        <taxon>Endopterygota</taxon>
        <taxon>Diptera</taxon>
        <taxon>Brachycera</taxon>
        <taxon>Muscomorpha</taxon>
        <taxon>Ephydroidea</taxon>
        <taxon>Drosophilidae</taxon>
        <taxon>Drosophila</taxon>
        <taxon>Sophophora</taxon>
    </lineage>
</organism>
<keyword evidence="2" id="KW-0964">Secreted</keyword>
<keyword evidence="4 6" id="KW-0732">Signal</keyword>
<reference evidence="8" key="1">
    <citation type="journal article" date="2021" name="Elife">
        <title>Highly contiguous assemblies of 101 drosophilid genomes.</title>
        <authorList>
            <person name="Kim B.Y."/>
            <person name="Wang J.R."/>
            <person name="Miller D.E."/>
            <person name="Barmina O."/>
            <person name="Delaney E."/>
            <person name="Thompson A."/>
            <person name="Comeault A.A."/>
            <person name="Peede D."/>
            <person name="D'Agostino E.R."/>
            <person name="Pelaez J."/>
            <person name="Aguilar J.M."/>
            <person name="Haji D."/>
            <person name="Matsunaga T."/>
            <person name="Armstrong E.E."/>
            <person name="Zych M."/>
            <person name="Ogawa Y."/>
            <person name="Stamenkovic-Radak M."/>
            <person name="Jelic M."/>
            <person name="Veselinovic M.S."/>
            <person name="Tanaskovic M."/>
            <person name="Eric P."/>
            <person name="Gao J.J."/>
            <person name="Katoh T.K."/>
            <person name="Toda M.J."/>
            <person name="Watabe H."/>
            <person name="Watada M."/>
            <person name="Davis J.S."/>
            <person name="Moyle L.C."/>
            <person name="Manoli G."/>
            <person name="Bertolini E."/>
            <person name="Kostal V."/>
            <person name="Hawley R.S."/>
            <person name="Takahashi A."/>
            <person name="Jones C.D."/>
            <person name="Price D.K."/>
            <person name="Whiteman N."/>
            <person name="Kopp A."/>
            <person name="Matute D.R."/>
            <person name="Petrov D.A."/>
        </authorList>
    </citation>
    <scope>NUCLEOTIDE SEQUENCE [LARGE SCALE GENOMIC DNA]</scope>
</reference>
<dbReference type="EnsemblMetazoa" id="XM_017132959.1">
    <property type="protein sequence ID" value="XP_016988448.1"/>
    <property type="gene ID" value="LOC108051015"/>
</dbReference>
<dbReference type="Pfam" id="PF08138">
    <property type="entry name" value="Sex_peptide"/>
    <property type="match status" value="1"/>
</dbReference>
<dbReference type="RefSeq" id="XP_016988448.1">
    <property type="nucleotide sequence ID" value="XM_017132959.1"/>
</dbReference>
<protein>
    <submittedName>
        <fullName evidence="9">Accessory gland-specific peptide 70A</fullName>
    </submittedName>
</protein>
<evidence type="ECO:0000256" key="5">
    <source>
        <dbReference type="ARBA" id="ARBA00023157"/>
    </source>
</evidence>
<dbReference type="InterPro" id="IPR012608">
    <property type="entry name" value="Sex_peptide"/>
</dbReference>
<feature type="chain" id="PRO_5027545145" evidence="6">
    <location>
        <begin position="20"/>
        <end position="60"/>
    </location>
</feature>
<feature type="signal peptide" evidence="6">
    <location>
        <begin position="1"/>
        <end position="19"/>
    </location>
</feature>
<dbReference type="GO" id="GO:0005179">
    <property type="term" value="F:hormone activity"/>
    <property type="evidence" value="ECO:0007669"/>
    <property type="project" value="InterPro"/>
</dbReference>
<dbReference type="Proteomes" id="UP001652680">
    <property type="component" value="Unassembled WGS sequence"/>
</dbReference>
<comment type="subcellular location">
    <subcellularLocation>
        <location evidence="1">Secreted</location>
    </subcellularLocation>
</comment>
<evidence type="ECO:0000256" key="2">
    <source>
        <dbReference type="ARBA" id="ARBA00022525"/>
    </source>
</evidence>
<dbReference type="GO" id="GO:0046008">
    <property type="term" value="P:regulation of female receptivity, post-mating"/>
    <property type="evidence" value="ECO:0007669"/>
    <property type="project" value="InterPro"/>
</dbReference>
<keyword evidence="8" id="KW-1185">Reference proteome</keyword>
<sequence>MKAFTLLLVIVSIIGLAHSWEWPWSPDKKPYEPPKFPIPSPNPRDKWCKLNLGPAWGGRC</sequence>
<evidence type="ECO:0000256" key="6">
    <source>
        <dbReference type="SAM" id="SignalP"/>
    </source>
</evidence>
<keyword evidence="5" id="KW-1015">Disulfide bond</keyword>
<name>A0A6P4FLX6_DRORH</name>
<dbReference type="GO" id="GO:0005576">
    <property type="term" value="C:extracellular region"/>
    <property type="evidence" value="ECO:0007669"/>
    <property type="project" value="UniProtKB-SubCell"/>
</dbReference>
<keyword evidence="3" id="KW-0085">Behavior</keyword>
<evidence type="ECO:0000313" key="7">
    <source>
        <dbReference type="EnsemblMetazoa" id="XP_016988448.1"/>
    </source>
</evidence>
<evidence type="ECO:0000256" key="4">
    <source>
        <dbReference type="ARBA" id="ARBA00022729"/>
    </source>
</evidence>
<dbReference type="GeneID" id="108051015"/>
<gene>
    <name evidence="9" type="primary">LOC108051015</name>
    <name evidence="7" type="synonym">108051015</name>
</gene>
<reference evidence="7" key="3">
    <citation type="submission" date="2025-05" db="UniProtKB">
        <authorList>
            <consortium name="EnsemblMetazoa"/>
        </authorList>
    </citation>
    <scope>IDENTIFICATION</scope>
</reference>
<proteinExistence type="predicted"/>
<reference evidence="9" key="2">
    <citation type="submission" date="2025-04" db="UniProtKB">
        <authorList>
            <consortium name="RefSeq"/>
        </authorList>
    </citation>
    <scope>IDENTIFICATION</scope>
</reference>
<evidence type="ECO:0000256" key="3">
    <source>
        <dbReference type="ARBA" id="ARBA00022610"/>
    </source>
</evidence>
<evidence type="ECO:0000313" key="9">
    <source>
        <dbReference type="RefSeq" id="XP_016988448.1"/>
    </source>
</evidence>